<evidence type="ECO:0000256" key="2">
    <source>
        <dbReference type="ARBA" id="ARBA00023239"/>
    </source>
</evidence>
<sequence length="226" mass="23895">MAVLLVVTGHGQMGNTGNPTGWYLPEVAHPWKVFTEAGLKVTFASPKGGKTPLDPSSVEAFKADPVCTKFMENKDVMGQLDSTASLADVKPSDFKAVFFAGGHGTMWDFPDDVNVQKVATAIYEQGGVVSSVCHGPAALVNVKLSDGSYLIQGKKLTGFTNAEETAVKLMEVMPFPMETKLRERGCDFVEAPLFTENVQVAGRLVTGQNPASATATAAAVVKAIKG</sequence>
<evidence type="ECO:0000259" key="4">
    <source>
        <dbReference type="Pfam" id="PF01965"/>
    </source>
</evidence>
<protein>
    <submittedName>
        <fullName evidence="5">Hypp2352 protein</fullName>
    </submittedName>
</protein>
<name>A0A8J9ZT00_BRALA</name>
<evidence type="ECO:0000313" key="5">
    <source>
        <dbReference type="EMBL" id="CAH1261421.1"/>
    </source>
</evidence>
<dbReference type="InterPro" id="IPR050325">
    <property type="entry name" value="Prot/Nucl_acid_deglycase"/>
</dbReference>
<evidence type="ECO:0000256" key="3">
    <source>
        <dbReference type="ARBA" id="ARBA00038493"/>
    </source>
</evidence>
<evidence type="ECO:0000313" key="6">
    <source>
        <dbReference type="Proteomes" id="UP000838412"/>
    </source>
</evidence>
<dbReference type="Proteomes" id="UP000838412">
    <property type="component" value="Chromosome 4"/>
</dbReference>
<feature type="domain" description="DJ-1/PfpI" evidence="4">
    <location>
        <begin position="26"/>
        <end position="222"/>
    </location>
</feature>
<dbReference type="EMBL" id="OV696689">
    <property type="protein sequence ID" value="CAH1261421.1"/>
    <property type="molecule type" value="Genomic_DNA"/>
</dbReference>
<dbReference type="Pfam" id="PF01965">
    <property type="entry name" value="DJ-1_PfpI"/>
    <property type="match status" value="1"/>
</dbReference>
<keyword evidence="2" id="KW-0456">Lyase</keyword>
<dbReference type="PANTHER" id="PTHR48094:SF11">
    <property type="entry name" value="GLUTATHIONE-INDEPENDENT GLYOXALASE HSP31-RELATED"/>
    <property type="match status" value="1"/>
</dbReference>
<dbReference type="GO" id="GO:0019243">
    <property type="term" value="P:methylglyoxal catabolic process to D-lactate via S-lactoyl-glutathione"/>
    <property type="evidence" value="ECO:0007669"/>
    <property type="project" value="TreeGrafter"/>
</dbReference>
<dbReference type="GO" id="GO:0019172">
    <property type="term" value="F:glyoxalase III activity"/>
    <property type="evidence" value="ECO:0007669"/>
    <property type="project" value="TreeGrafter"/>
</dbReference>
<comment type="similarity">
    <text evidence="3">Belongs to the peptidase C56 family. HSP31-like subfamily.</text>
</comment>
<organism evidence="5 6">
    <name type="scientific">Branchiostoma lanceolatum</name>
    <name type="common">Common lancelet</name>
    <name type="synonym">Amphioxus lanceolatum</name>
    <dbReference type="NCBI Taxonomy" id="7740"/>
    <lineage>
        <taxon>Eukaryota</taxon>
        <taxon>Metazoa</taxon>
        <taxon>Chordata</taxon>
        <taxon>Cephalochordata</taxon>
        <taxon>Leptocardii</taxon>
        <taxon>Amphioxiformes</taxon>
        <taxon>Branchiostomatidae</taxon>
        <taxon>Branchiostoma</taxon>
    </lineage>
</organism>
<dbReference type="GO" id="GO:0005737">
    <property type="term" value="C:cytoplasm"/>
    <property type="evidence" value="ECO:0007669"/>
    <property type="project" value="TreeGrafter"/>
</dbReference>
<accession>A0A8J9ZT00</accession>
<gene>
    <name evidence="5" type="primary">Hypp2352</name>
    <name evidence="5" type="ORF">BLAG_LOCUS16847</name>
</gene>
<dbReference type="SUPFAM" id="SSF52317">
    <property type="entry name" value="Class I glutamine amidotransferase-like"/>
    <property type="match status" value="1"/>
</dbReference>
<dbReference type="Gene3D" id="3.40.50.880">
    <property type="match status" value="1"/>
</dbReference>
<keyword evidence="1" id="KW-0346">Stress response</keyword>
<keyword evidence="6" id="KW-1185">Reference proteome</keyword>
<dbReference type="InterPro" id="IPR002818">
    <property type="entry name" value="DJ-1/PfpI"/>
</dbReference>
<reference evidence="5" key="1">
    <citation type="submission" date="2022-01" db="EMBL/GenBank/DDBJ databases">
        <authorList>
            <person name="Braso-Vives M."/>
        </authorList>
    </citation>
    <scope>NUCLEOTIDE SEQUENCE</scope>
</reference>
<evidence type="ECO:0000256" key="1">
    <source>
        <dbReference type="ARBA" id="ARBA00023016"/>
    </source>
</evidence>
<dbReference type="OrthoDB" id="543156at2759"/>
<dbReference type="CDD" id="cd03141">
    <property type="entry name" value="GATase1_Hsp31_like"/>
    <property type="match status" value="1"/>
</dbReference>
<proteinExistence type="inferred from homology"/>
<dbReference type="PANTHER" id="PTHR48094">
    <property type="entry name" value="PROTEIN/NUCLEIC ACID DEGLYCASE DJ-1-RELATED"/>
    <property type="match status" value="1"/>
</dbReference>
<dbReference type="AlphaFoldDB" id="A0A8J9ZT00"/>
<dbReference type="InterPro" id="IPR029062">
    <property type="entry name" value="Class_I_gatase-like"/>
</dbReference>